<keyword evidence="3" id="KW-1185">Reference proteome</keyword>
<sequence>MEKSIEKIWTEAFINEQSLIAPKINNLYNQKSKSIINKIKRTYEIDNKGLIPMAIIVVIGMTLLSEVIIGLYAAFLILCLYFFNSNQLKKFKDIDVKSDNLSYLKQYRYIINIIMKSTKKLFVFAIPVAVLSIFILAYNLKEKSFLSKFISSDTSLLKMISVGFLIAVCVSVIGFVVYNISTKILYATQISKLDDLIKEMDQLKTE</sequence>
<organism evidence="2 3">
    <name type="scientific">Tenacibaculum aiptasiae</name>
    <dbReference type="NCBI Taxonomy" id="426481"/>
    <lineage>
        <taxon>Bacteria</taxon>
        <taxon>Pseudomonadati</taxon>
        <taxon>Bacteroidota</taxon>
        <taxon>Flavobacteriia</taxon>
        <taxon>Flavobacteriales</taxon>
        <taxon>Flavobacteriaceae</taxon>
        <taxon>Tenacibaculum</taxon>
    </lineage>
</organism>
<evidence type="ECO:0000313" key="3">
    <source>
        <dbReference type="Proteomes" id="UP000467305"/>
    </source>
</evidence>
<evidence type="ECO:0000256" key="1">
    <source>
        <dbReference type="SAM" id="Phobius"/>
    </source>
</evidence>
<dbReference type="OrthoDB" id="1120468at2"/>
<reference evidence="2 3" key="1">
    <citation type="submission" date="2019-09" db="EMBL/GenBank/DDBJ databases">
        <authorList>
            <person name="Cao W.R."/>
        </authorList>
    </citation>
    <scope>NUCLEOTIDE SEQUENCE [LARGE SCALE GENOMIC DNA]</scope>
    <source>
        <strain evidence="3">a4</strain>
    </source>
</reference>
<dbReference type="AlphaFoldDB" id="A0A7J5ACT7"/>
<keyword evidence="1" id="KW-0472">Membrane</keyword>
<gene>
    <name evidence="2" type="ORF">F7018_12845</name>
</gene>
<evidence type="ECO:0000313" key="2">
    <source>
        <dbReference type="EMBL" id="KAB1155355.1"/>
    </source>
</evidence>
<dbReference type="Proteomes" id="UP000467305">
    <property type="component" value="Unassembled WGS sequence"/>
</dbReference>
<protein>
    <submittedName>
        <fullName evidence="2">Uncharacterized protein</fullName>
    </submittedName>
</protein>
<dbReference type="EMBL" id="WAAU01000024">
    <property type="protein sequence ID" value="KAB1155355.1"/>
    <property type="molecule type" value="Genomic_DNA"/>
</dbReference>
<proteinExistence type="predicted"/>
<feature type="transmembrane region" description="Helical" evidence="1">
    <location>
        <begin position="121"/>
        <end position="140"/>
    </location>
</feature>
<name>A0A7J5ACT7_9FLAO</name>
<comment type="caution">
    <text evidence="2">The sequence shown here is derived from an EMBL/GenBank/DDBJ whole genome shotgun (WGS) entry which is preliminary data.</text>
</comment>
<keyword evidence="1" id="KW-0812">Transmembrane</keyword>
<feature type="transmembrane region" description="Helical" evidence="1">
    <location>
        <begin position="50"/>
        <end position="83"/>
    </location>
</feature>
<accession>A0A7J5ACT7</accession>
<dbReference type="RefSeq" id="WP_150900464.1">
    <property type="nucleotide sequence ID" value="NZ_WAAU01000024.1"/>
</dbReference>
<keyword evidence="1" id="KW-1133">Transmembrane helix</keyword>
<feature type="transmembrane region" description="Helical" evidence="1">
    <location>
        <begin position="160"/>
        <end position="180"/>
    </location>
</feature>